<name>A0A644VXG2_9ZZZZ</name>
<organism evidence="8">
    <name type="scientific">bioreactor metagenome</name>
    <dbReference type="NCBI Taxonomy" id="1076179"/>
    <lineage>
        <taxon>unclassified sequences</taxon>
        <taxon>metagenomes</taxon>
        <taxon>ecological metagenomes</taxon>
    </lineage>
</organism>
<sequence>MERSVDFSSEEQMQRVLGINDRNLPYIEALLGCDMYVKGNTVSCLSKDETVVNRFQQLIARLQRVSEQQHYFSESEIFMEFQSLKHASITLDEVLLPQTDAKPYILVHNRFAYPKGPRQETYIKSMEENQIVFGIGPAGTGKTFLAVAYALSQLLSGKRHKLILTRPIVEAGENLGFLPGDLAQKINPYLRPLYDAMESMISVQNIRRLEENGSIEIAPLAYMRGRSLQNAIVILDEAQNTTREQMQMFLTRLGENSSAIITGDISQVDLPRNKDSGLVHAMHILKDIEGLDFVLFDSRDVVRSRIVSHIIDAYAQDLNQQKRSSL</sequence>
<dbReference type="AlphaFoldDB" id="A0A644VXG2"/>
<evidence type="ECO:0000256" key="4">
    <source>
        <dbReference type="ARBA" id="ARBA00022741"/>
    </source>
</evidence>
<comment type="subcellular location">
    <subcellularLocation>
        <location evidence="1">Cytoplasm</location>
    </subcellularLocation>
</comment>
<keyword evidence="5" id="KW-0067">ATP-binding</keyword>
<dbReference type="GO" id="GO:0005829">
    <property type="term" value="C:cytosol"/>
    <property type="evidence" value="ECO:0007669"/>
    <property type="project" value="TreeGrafter"/>
</dbReference>
<comment type="similarity">
    <text evidence="2">Belongs to the PhoH family.</text>
</comment>
<dbReference type="GO" id="GO:0005524">
    <property type="term" value="F:ATP binding"/>
    <property type="evidence" value="ECO:0007669"/>
    <property type="project" value="UniProtKB-KW"/>
</dbReference>
<keyword evidence="4" id="KW-0547">Nucleotide-binding</keyword>
<keyword evidence="3" id="KW-0963">Cytoplasm</keyword>
<evidence type="ECO:0000256" key="2">
    <source>
        <dbReference type="ARBA" id="ARBA00010393"/>
    </source>
</evidence>
<protein>
    <recommendedName>
        <fullName evidence="6">PhoH-like protein</fullName>
    </recommendedName>
</protein>
<evidence type="ECO:0000256" key="6">
    <source>
        <dbReference type="ARBA" id="ARBA00039970"/>
    </source>
</evidence>
<accession>A0A644VXG2</accession>
<dbReference type="InterPro" id="IPR051451">
    <property type="entry name" value="PhoH2-like"/>
</dbReference>
<dbReference type="InterPro" id="IPR003714">
    <property type="entry name" value="PhoH"/>
</dbReference>
<dbReference type="FunFam" id="3.40.50.300:FF:000013">
    <property type="entry name" value="PhoH family ATPase"/>
    <property type="match status" value="1"/>
</dbReference>
<dbReference type="Gene3D" id="3.40.50.300">
    <property type="entry name" value="P-loop containing nucleotide triphosphate hydrolases"/>
    <property type="match status" value="1"/>
</dbReference>
<reference evidence="8" key="1">
    <citation type="submission" date="2019-08" db="EMBL/GenBank/DDBJ databases">
        <authorList>
            <person name="Kucharzyk K."/>
            <person name="Murdoch R.W."/>
            <person name="Higgins S."/>
            <person name="Loffler F."/>
        </authorList>
    </citation>
    <scope>NUCLEOTIDE SEQUENCE</scope>
</reference>
<comment type="caution">
    <text evidence="8">The sequence shown here is derived from an EMBL/GenBank/DDBJ whole genome shotgun (WGS) entry which is preliminary data.</text>
</comment>
<dbReference type="SUPFAM" id="SSF52540">
    <property type="entry name" value="P-loop containing nucleoside triphosphate hydrolases"/>
    <property type="match status" value="1"/>
</dbReference>
<dbReference type="PANTHER" id="PTHR30473:SF1">
    <property type="entry name" value="PHOH-LIKE PROTEIN"/>
    <property type="match status" value="1"/>
</dbReference>
<dbReference type="InterPro" id="IPR027417">
    <property type="entry name" value="P-loop_NTPase"/>
</dbReference>
<proteinExistence type="inferred from homology"/>
<evidence type="ECO:0000259" key="7">
    <source>
        <dbReference type="Pfam" id="PF02562"/>
    </source>
</evidence>
<evidence type="ECO:0000256" key="5">
    <source>
        <dbReference type="ARBA" id="ARBA00022840"/>
    </source>
</evidence>
<dbReference type="EMBL" id="VSSQ01000495">
    <property type="protein sequence ID" value="MPL96111.1"/>
    <property type="molecule type" value="Genomic_DNA"/>
</dbReference>
<evidence type="ECO:0000256" key="1">
    <source>
        <dbReference type="ARBA" id="ARBA00004496"/>
    </source>
</evidence>
<dbReference type="Pfam" id="PF02562">
    <property type="entry name" value="PhoH"/>
    <property type="match status" value="1"/>
</dbReference>
<feature type="domain" description="PhoH-like protein" evidence="7">
    <location>
        <begin position="114"/>
        <end position="314"/>
    </location>
</feature>
<evidence type="ECO:0000256" key="3">
    <source>
        <dbReference type="ARBA" id="ARBA00022490"/>
    </source>
</evidence>
<evidence type="ECO:0000313" key="8">
    <source>
        <dbReference type="EMBL" id="MPL96111.1"/>
    </source>
</evidence>
<gene>
    <name evidence="8" type="ORF">SDC9_42286</name>
</gene>
<dbReference type="PANTHER" id="PTHR30473">
    <property type="entry name" value="PROTEIN PHOH"/>
    <property type="match status" value="1"/>
</dbReference>